<comment type="caution">
    <text evidence="1">The sequence shown here is derived from an EMBL/GenBank/DDBJ whole genome shotgun (WGS) entry which is preliminary data.</text>
</comment>
<evidence type="ECO:0000313" key="2">
    <source>
        <dbReference type="EMBL" id="CAF1393502.1"/>
    </source>
</evidence>
<dbReference type="Proteomes" id="UP000663828">
    <property type="component" value="Unassembled WGS sequence"/>
</dbReference>
<accession>A0A814WSH6</accession>
<name>A0A814WSH6_ADIRI</name>
<keyword evidence="3" id="KW-1185">Reference proteome</keyword>
<organism evidence="1 3">
    <name type="scientific">Adineta ricciae</name>
    <name type="common">Rotifer</name>
    <dbReference type="NCBI Taxonomy" id="249248"/>
    <lineage>
        <taxon>Eukaryota</taxon>
        <taxon>Metazoa</taxon>
        <taxon>Spiralia</taxon>
        <taxon>Gnathifera</taxon>
        <taxon>Rotifera</taxon>
        <taxon>Eurotatoria</taxon>
        <taxon>Bdelloidea</taxon>
        <taxon>Adinetida</taxon>
        <taxon>Adinetidae</taxon>
        <taxon>Adineta</taxon>
    </lineage>
</organism>
<reference evidence="1" key="1">
    <citation type="submission" date="2021-02" db="EMBL/GenBank/DDBJ databases">
        <authorList>
            <person name="Nowell W R."/>
        </authorList>
    </citation>
    <scope>NUCLEOTIDE SEQUENCE</scope>
</reference>
<gene>
    <name evidence="2" type="ORF">EDS130_LOCUS35604</name>
    <name evidence="1" type="ORF">XAT740_LOCUS23742</name>
</gene>
<evidence type="ECO:0000313" key="3">
    <source>
        <dbReference type="Proteomes" id="UP000663828"/>
    </source>
</evidence>
<proteinExistence type="predicted"/>
<protein>
    <submittedName>
        <fullName evidence="1">Uncharacterized protein</fullName>
    </submittedName>
</protein>
<dbReference type="Proteomes" id="UP000663852">
    <property type="component" value="Unassembled WGS sequence"/>
</dbReference>
<evidence type="ECO:0000313" key="1">
    <source>
        <dbReference type="EMBL" id="CAF1202237.1"/>
    </source>
</evidence>
<sequence length="96" mass="10809">MRIHRECRNYSSENHVRDVFGKVDNVVQTEPTEPDALSTMVNTTNPKLATVTPTTAYSNIGSPTKRQRTLPGILLDSTILSPNDDMIEMPFFKLPF</sequence>
<dbReference type="EMBL" id="CAJNOJ010000315">
    <property type="protein sequence ID" value="CAF1393502.1"/>
    <property type="molecule type" value="Genomic_DNA"/>
</dbReference>
<dbReference type="AlphaFoldDB" id="A0A814WSH6"/>
<dbReference type="EMBL" id="CAJNOR010001807">
    <property type="protein sequence ID" value="CAF1202237.1"/>
    <property type="molecule type" value="Genomic_DNA"/>
</dbReference>